<evidence type="ECO:0000313" key="9">
    <source>
        <dbReference type="EMBL" id="CRI42185.1"/>
    </source>
</evidence>
<feature type="domain" description="Manganese/iron superoxide dismutase N-terminal" evidence="7">
    <location>
        <begin position="6"/>
        <end position="85"/>
    </location>
</feature>
<keyword evidence="3 5" id="KW-0479">Metal-binding</keyword>
<dbReference type="InterPro" id="IPR019832">
    <property type="entry name" value="Mn/Fe_SOD_C"/>
</dbReference>
<feature type="domain" description="Manganese/iron superoxide dismutase C-terminal" evidence="8">
    <location>
        <begin position="96"/>
        <end position="199"/>
    </location>
</feature>
<feature type="binding site" evidence="5">
    <location>
        <position position="166"/>
    </location>
    <ligand>
        <name>Mn(2+)</name>
        <dbReference type="ChEBI" id="CHEBI:29035"/>
    </ligand>
</feature>
<dbReference type="SUPFAM" id="SSF54719">
    <property type="entry name" value="Fe,Mn superoxide dismutase (SOD), C-terminal domain"/>
    <property type="match status" value="1"/>
</dbReference>
<dbReference type="Gene3D" id="1.10.287.990">
    <property type="entry name" value="Fe,Mn superoxide dismutase (SOD) domain"/>
    <property type="match status" value="1"/>
</dbReference>
<dbReference type="AlphaFoldDB" id="A0A0F7WPH4"/>
<name>A0A0F7WPH4_CHLPN</name>
<dbReference type="Gene3D" id="3.55.40.20">
    <property type="entry name" value="Iron/manganese superoxide dismutase, C-terminal domain"/>
    <property type="match status" value="1"/>
</dbReference>
<dbReference type="EMBL" id="LN847020">
    <property type="protein sequence ID" value="CRI42185.1"/>
    <property type="molecule type" value="Genomic_DNA"/>
</dbReference>
<evidence type="ECO:0000256" key="6">
    <source>
        <dbReference type="RuleBase" id="RU000414"/>
    </source>
</evidence>
<evidence type="ECO:0000256" key="3">
    <source>
        <dbReference type="ARBA" id="ARBA00022723"/>
    </source>
</evidence>
<dbReference type="SUPFAM" id="SSF46609">
    <property type="entry name" value="Fe,Mn superoxide dismutase (SOD), N-terminal domain"/>
    <property type="match status" value="1"/>
</dbReference>
<organism evidence="9">
    <name type="scientific">Chlamydia pneumoniae</name>
    <name type="common">Chlamydophila pneumoniae</name>
    <dbReference type="NCBI Taxonomy" id="83558"/>
    <lineage>
        <taxon>Bacteria</taxon>
        <taxon>Pseudomonadati</taxon>
        <taxon>Chlamydiota</taxon>
        <taxon>Chlamydiia</taxon>
        <taxon>Chlamydiales</taxon>
        <taxon>Chlamydiaceae</taxon>
        <taxon>Chlamydia/Chlamydophila group</taxon>
        <taxon>Chlamydia</taxon>
    </lineage>
</organism>
<evidence type="ECO:0000256" key="2">
    <source>
        <dbReference type="ARBA" id="ARBA00012682"/>
    </source>
</evidence>
<evidence type="ECO:0000256" key="1">
    <source>
        <dbReference type="ARBA" id="ARBA00008714"/>
    </source>
</evidence>
<dbReference type="GO" id="GO:0004784">
    <property type="term" value="F:superoxide dismutase activity"/>
    <property type="evidence" value="ECO:0007669"/>
    <property type="project" value="UniProtKB-EC"/>
</dbReference>
<comment type="similarity">
    <text evidence="1 6">Belongs to the iron/manganese superoxide dismutase family.</text>
</comment>
<evidence type="ECO:0000259" key="7">
    <source>
        <dbReference type="Pfam" id="PF00081"/>
    </source>
</evidence>
<feature type="binding site" evidence="5">
    <location>
        <position position="30"/>
    </location>
    <ligand>
        <name>Mn(2+)</name>
        <dbReference type="ChEBI" id="CHEBI:29035"/>
    </ligand>
</feature>
<dbReference type="GO" id="GO:0030145">
    <property type="term" value="F:manganese ion binding"/>
    <property type="evidence" value="ECO:0007669"/>
    <property type="project" value="TreeGrafter"/>
</dbReference>
<dbReference type="Pfam" id="PF00081">
    <property type="entry name" value="Sod_Fe_N"/>
    <property type="match status" value="1"/>
</dbReference>
<dbReference type="PANTHER" id="PTHR11404:SF6">
    <property type="entry name" value="SUPEROXIDE DISMUTASE [MN], MITOCHONDRIAL"/>
    <property type="match status" value="1"/>
</dbReference>
<feature type="binding site" evidence="5">
    <location>
        <position position="170"/>
    </location>
    <ligand>
        <name>Mn(2+)</name>
        <dbReference type="ChEBI" id="CHEBI:29035"/>
    </ligand>
</feature>
<comment type="function">
    <text evidence="6">Destroys radicals which are normally produced within the cells and which are toxic to biological systems.</text>
</comment>
<dbReference type="InterPro" id="IPR036324">
    <property type="entry name" value="Mn/Fe_SOD_N_sf"/>
</dbReference>
<dbReference type="FunFam" id="3.55.40.20:FF:000004">
    <property type="entry name" value="Superoxide dismutase [Fe]"/>
    <property type="match status" value="1"/>
</dbReference>
<dbReference type="InterPro" id="IPR036314">
    <property type="entry name" value="SOD_C_sf"/>
</dbReference>
<sequence>MSFVPYSLPELPYDYDALEPVISSEIMILHHQKHHQTYINNLNAALKRLDAAETQQNLNELIALEPALRFNGGGHINHSLFWETLAPIDQGGGQPPKHELLSLIERFWGTMDNFLKKLIEVAAGVQGSGWAWLGFCPAKQELVLQATANQDPLEPLTGKLPLLGVDVWEHAYYLQYKNVRMDYLKAFPQIINWGYIENRFSEIISSK</sequence>
<dbReference type="PANTHER" id="PTHR11404">
    <property type="entry name" value="SUPEROXIDE DISMUTASE 2"/>
    <property type="match status" value="1"/>
</dbReference>
<evidence type="ECO:0000259" key="8">
    <source>
        <dbReference type="Pfam" id="PF02777"/>
    </source>
</evidence>
<protein>
    <recommendedName>
        <fullName evidence="2 6">Superoxide dismutase</fullName>
        <ecNumber evidence="2 6">1.15.1.1</ecNumber>
    </recommendedName>
</protein>
<dbReference type="InterPro" id="IPR001189">
    <property type="entry name" value="Mn/Fe_SOD"/>
</dbReference>
<dbReference type="EC" id="1.15.1.1" evidence="2 6"/>
<comment type="catalytic activity">
    <reaction evidence="6">
        <text>2 superoxide + 2 H(+) = H2O2 + O2</text>
        <dbReference type="Rhea" id="RHEA:20696"/>
        <dbReference type="ChEBI" id="CHEBI:15378"/>
        <dbReference type="ChEBI" id="CHEBI:15379"/>
        <dbReference type="ChEBI" id="CHEBI:16240"/>
        <dbReference type="ChEBI" id="CHEBI:18421"/>
        <dbReference type="EC" id="1.15.1.1"/>
    </reaction>
</comment>
<dbReference type="Pfam" id="PF02777">
    <property type="entry name" value="Sod_Fe_C"/>
    <property type="match status" value="1"/>
</dbReference>
<keyword evidence="4 6" id="KW-0560">Oxidoreductase</keyword>
<evidence type="ECO:0000256" key="4">
    <source>
        <dbReference type="ARBA" id="ARBA00023002"/>
    </source>
</evidence>
<accession>A0A0F7WPH4</accession>
<dbReference type="InterPro" id="IPR019831">
    <property type="entry name" value="Mn/Fe_SOD_N"/>
</dbReference>
<feature type="binding site" evidence="5">
    <location>
        <position position="78"/>
    </location>
    <ligand>
        <name>Mn(2+)</name>
        <dbReference type="ChEBI" id="CHEBI:29035"/>
    </ligand>
</feature>
<dbReference type="FunFam" id="1.10.287.990:FF:000001">
    <property type="entry name" value="Superoxide dismutase"/>
    <property type="match status" value="1"/>
</dbReference>
<evidence type="ECO:0000256" key="5">
    <source>
        <dbReference type="PIRSR" id="PIRSR000349-1"/>
    </source>
</evidence>
<gene>
    <name evidence="9" type="primary">sodA</name>
    <name evidence="9" type="ORF">BN1224_DC9_AL_00080</name>
</gene>
<dbReference type="InterPro" id="IPR050265">
    <property type="entry name" value="Fe/Mn_Superoxide_Dismutase"/>
</dbReference>
<dbReference type="PRINTS" id="PR01703">
    <property type="entry name" value="MNSODISMTASE"/>
</dbReference>
<reference evidence="9" key="1">
    <citation type="submission" date="2015-05" db="EMBL/GenBank/DDBJ databases">
        <authorList>
            <person name="Rattei Thomas"/>
        </authorList>
    </citation>
    <scope>NUCLEOTIDE SEQUENCE</scope>
    <source>
        <strain evidence="9">DC9</strain>
    </source>
</reference>
<dbReference type="PIRSF" id="PIRSF000349">
    <property type="entry name" value="SODismutase"/>
    <property type="match status" value="1"/>
</dbReference>
<proteinExistence type="inferred from homology"/>
<dbReference type="InterPro" id="IPR019833">
    <property type="entry name" value="Mn/Fe_SOD_BS"/>
</dbReference>
<dbReference type="PROSITE" id="PS00088">
    <property type="entry name" value="SOD_MN"/>
    <property type="match status" value="1"/>
</dbReference>